<keyword evidence="1" id="KW-0175">Coiled coil</keyword>
<feature type="region of interest" description="Disordered" evidence="2">
    <location>
        <begin position="513"/>
        <end position="547"/>
    </location>
</feature>
<organism evidence="4">
    <name type="scientific">Nothobranchius kadleci</name>
    <name type="common">African annual killifish</name>
    <dbReference type="NCBI Taxonomy" id="1051664"/>
    <lineage>
        <taxon>Eukaryota</taxon>
        <taxon>Metazoa</taxon>
        <taxon>Chordata</taxon>
        <taxon>Craniata</taxon>
        <taxon>Vertebrata</taxon>
        <taxon>Euteleostomi</taxon>
        <taxon>Actinopterygii</taxon>
        <taxon>Neopterygii</taxon>
        <taxon>Teleostei</taxon>
        <taxon>Neoteleostei</taxon>
        <taxon>Acanthomorphata</taxon>
        <taxon>Ovalentaria</taxon>
        <taxon>Atherinomorphae</taxon>
        <taxon>Cyprinodontiformes</taxon>
        <taxon>Nothobranchiidae</taxon>
        <taxon>Nothobranchius</taxon>
    </lineage>
</organism>
<feature type="region of interest" description="Disordered" evidence="2">
    <location>
        <begin position="359"/>
        <end position="471"/>
    </location>
</feature>
<feature type="compositionally biased region" description="Polar residues" evidence="2">
    <location>
        <begin position="312"/>
        <end position="330"/>
    </location>
</feature>
<evidence type="ECO:0000313" key="4">
    <source>
        <dbReference type="EMBL" id="SBP76243.1"/>
    </source>
</evidence>
<dbReference type="PROSITE" id="PS51444">
    <property type="entry name" value="FH2"/>
    <property type="match status" value="1"/>
</dbReference>
<evidence type="ECO:0000256" key="2">
    <source>
        <dbReference type="SAM" id="MobiDB-lite"/>
    </source>
</evidence>
<dbReference type="InterPro" id="IPR015425">
    <property type="entry name" value="FH2_Formin"/>
</dbReference>
<dbReference type="SUPFAM" id="SSF101447">
    <property type="entry name" value="Formin homology 2 domain (FH2 domain)"/>
    <property type="match status" value="1"/>
</dbReference>
<protein>
    <recommendedName>
        <fullName evidence="3">FH2 domain-containing protein</fullName>
    </recommendedName>
</protein>
<evidence type="ECO:0000256" key="1">
    <source>
        <dbReference type="SAM" id="Coils"/>
    </source>
</evidence>
<dbReference type="InterPro" id="IPR042201">
    <property type="entry name" value="FH2_Formin_sf"/>
</dbReference>
<feature type="compositionally biased region" description="Basic and acidic residues" evidence="2">
    <location>
        <begin position="368"/>
        <end position="388"/>
    </location>
</feature>
<dbReference type="PANTHER" id="PTHR46345">
    <property type="entry name" value="INVERTED FORMIN-2"/>
    <property type="match status" value="1"/>
</dbReference>
<dbReference type="SMART" id="SM00498">
    <property type="entry name" value="FH2"/>
    <property type="match status" value="1"/>
</dbReference>
<feature type="coiled-coil region" evidence="1">
    <location>
        <begin position="177"/>
        <end position="204"/>
    </location>
</feature>
<dbReference type="Pfam" id="PF02181">
    <property type="entry name" value="FH2"/>
    <property type="match status" value="1"/>
</dbReference>
<dbReference type="AlphaFoldDB" id="A0A1A8CB12"/>
<feature type="compositionally biased region" description="Low complexity" evidence="2">
    <location>
        <begin position="513"/>
        <end position="522"/>
    </location>
</feature>
<evidence type="ECO:0000259" key="3">
    <source>
        <dbReference type="PROSITE" id="PS51444"/>
    </source>
</evidence>
<dbReference type="EMBL" id="HADZ01012302">
    <property type="protein sequence ID" value="SBP76243.1"/>
    <property type="molecule type" value="Transcribed_RNA"/>
</dbReference>
<dbReference type="PANTHER" id="PTHR46345:SF7">
    <property type="entry name" value="FH2 DOMAIN CONTAINING 3-RELATED"/>
    <property type="match status" value="1"/>
</dbReference>
<feature type="compositionally biased region" description="Low complexity" evidence="2">
    <location>
        <begin position="458"/>
        <end position="471"/>
    </location>
</feature>
<reference evidence="4" key="1">
    <citation type="submission" date="2016-05" db="EMBL/GenBank/DDBJ databases">
        <authorList>
            <person name="Lavstsen T."/>
            <person name="Jespersen J.S."/>
        </authorList>
    </citation>
    <scope>NUCLEOTIDE SEQUENCE</scope>
    <source>
        <tissue evidence="4">Brain</tissue>
    </source>
</reference>
<feature type="domain" description="FH2" evidence="3">
    <location>
        <begin position="1"/>
        <end position="261"/>
    </location>
</feature>
<dbReference type="Gene3D" id="1.20.58.2220">
    <property type="entry name" value="Formin, FH2 domain"/>
    <property type="match status" value="1"/>
</dbReference>
<feature type="region of interest" description="Disordered" evidence="2">
    <location>
        <begin position="302"/>
        <end position="341"/>
    </location>
</feature>
<reference evidence="4" key="2">
    <citation type="submission" date="2016-06" db="EMBL/GenBank/DDBJ databases">
        <title>The genome of a short-lived fish provides insights into sex chromosome evolution and the genetic control of aging.</title>
        <authorList>
            <person name="Reichwald K."/>
            <person name="Felder M."/>
            <person name="Petzold A."/>
            <person name="Koch P."/>
            <person name="Groth M."/>
            <person name="Platzer M."/>
        </authorList>
    </citation>
    <scope>NUCLEOTIDE SEQUENCE</scope>
    <source>
        <tissue evidence="4">Brain</tissue>
    </source>
</reference>
<feature type="compositionally biased region" description="Basic and acidic residues" evidence="2">
    <location>
        <begin position="331"/>
        <end position="341"/>
    </location>
</feature>
<name>A0A1A8CB12_NOTKA</name>
<proteinExistence type="predicted"/>
<sequence length="570" mass="63767">MKKLLSFRGNLSTLPEADQFMVKLVKVPGYGERLKAMVLREEFFPAMEEVKNAVCVLTKAANELLDCDDLHSVIQLVLKAGNYMNAGGYSANAIGFRMTSLLKLADTKANKPGMNLMHYVAKQAEDIDTELLMFPKKLHHIGMASRICKDDVVADFTLEVQKIKEVQMFSSRQPGLLQQMEQFLQRAEAKLAEVETFLQELKTLSFAVADFFCEDPAVFKLEECCSIFHSFCKRFDTAVKENREREAAEERHKRTESFRIASKRHSTSSCSVLESNEEPACLESALHSLLVKVPDGLSRSRRNLALPRKGALSSSSSQKAEGKTSCMSQESPEKKQPKLLEQDQENLKEAEKMREITRKVLKYQNSKGVRDDDAVKGSPRRSETKQDRPATPNTPPSITRDYVFNNNGKLGSPWTILSPLTSRKRQTRRSSSSSSENDLDDRIWDSDDEKDSSLDTCSGNSSSSQSGGTVSLPEYFRRKALSQARLLRSASVNETSRSPATGFRLGYLFQRSTSQSSYSPGSGNTTMREDGSYSRTGSRGEGGFTSFLKRIGGRNKLDDLEEQNFRGSNT</sequence>
<gene>
    <name evidence="4" type="primary">Nfu_g_1_022186</name>
</gene>
<accession>A0A1A8CB12</accession>